<keyword evidence="3" id="KW-1003">Cell membrane</keyword>
<feature type="transmembrane region" description="Helical" evidence="9">
    <location>
        <begin position="159"/>
        <end position="178"/>
    </location>
</feature>
<keyword evidence="4 9" id="KW-0812">Transmembrane</keyword>
<keyword evidence="2" id="KW-0813">Transport</keyword>
<proteinExistence type="predicted"/>
<dbReference type="InterPro" id="IPR043428">
    <property type="entry name" value="LivM-like"/>
</dbReference>
<feature type="transmembrane region" description="Helical" evidence="9">
    <location>
        <begin position="244"/>
        <end position="271"/>
    </location>
</feature>
<feature type="domain" description="ABC transporter" evidence="10">
    <location>
        <begin position="347"/>
        <end position="574"/>
    </location>
</feature>
<evidence type="ECO:0000256" key="9">
    <source>
        <dbReference type="SAM" id="Phobius"/>
    </source>
</evidence>
<dbReference type="Gene3D" id="3.40.50.300">
    <property type="entry name" value="P-loop containing nucleotide triphosphate hydrolases"/>
    <property type="match status" value="1"/>
</dbReference>
<evidence type="ECO:0000313" key="12">
    <source>
        <dbReference type="Proteomes" id="UP001170379"/>
    </source>
</evidence>
<feature type="transmembrane region" description="Helical" evidence="9">
    <location>
        <begin position="211"/>
        <end position="232"/>
    </location>
</feature>
<dbReference type="InterPro" id="IPR003593">
    <property type="entry name" value="AAA+_ATPase"/>
</dbReference>
<comment type="caution">
    <text evidence="11">The sequence shown here is derived from an EMBL/GenBank/DDBJ whole genome shotgun (WGS) entry which is preliminary data.</text>
</comment>
<dbReference type="CDD" id="cd06581">
    <property type="entry name" value="TM_PBP1_LivM_like"/>
    <property type="match status" value="1"/>
</dbReference>
<dbReference type="InterPro" id="IPR032823">
    <property type="entry name" value="BCA_ABC_TP_C"/>
</dbReference>
<evidence type="ECO:0000313" key="11">
    <source>
        <dbReference type="EMBL" id="MDJ1371010.1"/>
    </source>
</evidence>
<evidence type="ECO:0000256" key="8">
    <source>
        <dbReference type="ARBA" id="ARBA00023136"/>
    </source>
</evidence>
<evidence type="ECO:0000256" key="7">
    <source>
        <dbReference type="ARBA" id="ARBA00022989"/>
    </source>
</evidence>
<keyword evidence="5" id="KW-0547">Nucleotide-binding</keyword>
<evidence type="ECO:0000256" key="5">
    <source>
        <dbReference type="ARBA" id="ARBA00022741"/>
    </source>
</evidence>
<dbReference type="SMART" id="SM00382">
    <property type="entry name" value="AAA"/>
    <property type="match status" value="1"/>
</dbReference>
<evidence type="ECO:0000256" key="4">
    <source>
        <dbReference type="ARBA" id="ARBA00022692"/>
    </source>
</evidence>
<keyword evidence="8 9" id="KW-0472">Membrane</keyword>
<name>A0ABT7C7H5_9MICO</name>
<dbReference type="PANTHER" id="PTHR45772:SF2">
    <property type="entry name" value="ABC TRANSPORTER ATP-BINDING PROTEIN"/>
    <property type="match status" value="1"/>
</dbReference>
<comment type="subcellular location">
    <subcellularLocation>
        <location evidence="1">Cell membrane</location>
        <topology evidence="1">Multi-pass membrane protein</topology>
    </subcellularLocation>
</comment>
<feature type="transmembrane region" description="Helical" evidence="9">
    <location>
        <begin position="12"/>
        <end position="31"/>
    </location>
</feature>
<feature type="transmembrane region" description="Helical" evidence="9">
    <location>
        <begin position="91"/>
        <end position="111"/>
    </location>
</feature>
<accession>A0ABT7C7H5</accession>
<dbReference type="SUPFAM" id="SSF52540">
    <property type="entry name" value="P-loop containing nucleoside triphosphate hydrolases"/>
    <property type="match status" value="1"/>
</dbReference>
<dbReference type="InterPro" id="IPR003439">
    <property type="entry name" value="ABC_transporter-like_ATP-bd"/>
</dbReference>
<dbReference type="RefSeq" id="WP_026936355.1">
    <property type="nucleotide sequence ID" value="NZ_CP028426.1"/>
</dbReference>
<evidence type="ECO:0000259" key="10">
    <source>
        <dbReference type="PROSITE" id="PS50893"/>
    </source>
</evidence>
<dbReference type="PROSITE" id="PS50893">
    <property type="entry name" value="ABC_TRANSPORTER_2"/>
    <property type="match status" value="1"/>
</dbReference>
<dbReference type="Pfam" id="PF12399">
    <property type="entry name" value="BCA_ABC_TP_C"/>
    <property type="match status" value="1"/>
</dbReference>
<feature type="transmembrane region" description="Helical" evidence="9">
    <location>
        <begin position="118"/>
        <end position="139"/>
    </location>
</feature>
<dbReference type="PANTHER" id="PTHR45772">
    <property type="entry name" value="CONSERVED COMPONENT OF ABC TRANSPORTER FOR NATURAL AMINO ACIDS-RELATED"/>
    <property type="match status" value="1"/>
</dbReference>
<keyword evidence="6" id="KW-0067">ATP-binding</keyword>
<evidence type="ECO:0000256" key="3">
    <source>
        <dbReference type="ARBA" id="ARBA00022475"/>
    </source>
</evidence>
<dbReference type="InterPro" id="IPR051120">
    <property type="entry name" value="ABC_AA/LPS_Transport"/>
</dbReference>
<dbReference type="Pfam" id="PF02653">
    <property type="entry name" value="BPD_transp_2"/>
    <property type="match status" value="1"/>
</dbReference>
<gene>
    <name evidence="11" type="ORF">C7K25_06480</name>
</gene>
<protein>
    <submittedName>
        <fullName evidence="11">Branched-chain amino acid ABC transporter permease</fullName>
    </submittedName>
</protein>
<dbReference type="Pfam" id="PF00005">
    <property type="entry name" value="ABC_tran"/>
    <property type="match status" value="1"/>
</dbReference>
<reference evidence="11" key="1">
    <citation type="submission" date="2018-03" db="EMBL/GenBank/DDBJ databases">
        <authorList>
            <person name="Nunes O.C."/>
            <person name="Lopes A.R."/>
            <person name="Froufe H."/>
            <person name="Munoz-Merida A."/>
            <person name="Barroso C."/>
            <person name="Egas C."/>
        </authorList>
    </citation>
    <scope>NUCLEOTIDE SEQUENCE</scope>
    <source>
        <strain evidence="11">ON4</strain>
    </source>
</reference>
<dbReference type="InterPro" id="IPR001851">
    <property type="entry name" value="ABC_transp_permease"/>
</dbReference>
<keyword evidence="7 9" id="KW-1133">Transmembrane helix</keyword>
<feature type="transmembrane region" description="Helical" evidence="9">
    <location>
        <begin position="64"/>
        <end position="85"/>
    </location>
</feature>
<reference evidence="11" key="2">
    <citation type="journal article" date="2022" name="Sci. Rep.">
        <title>In silico prediction of the enzymes involved in the degradation of the herbicide molinate by Gulosibacter molinativorax ON4T.</title>
        <authorList>
            <person name="Lopes A.R."/>
            <person name="Bunin E."/>
            <person name="Viana A.T."/>
            <person name="Froufe H."/>
            <person name="Munoz-Merida A."/>
            <person name="Pinho D."/>
            <person name="Figueiredo J."/>
            <person name="Barroso C."/>
            <person name="Vaz-Moreira I."/>
            <person name="Bellanger X."/>
            <person name="Egas C."/>
            <person name="Nunes O.C."/>
        </authorList>
    </citation>
    <scope>NUCLEOTIDE SEQUENCE</scope>
    <source>
        <strain evidence="11">ON4</strain>
    </source>
</reference>
<sequence>MRLARNVFPSRVWTPFVFGLVAIAVGWLVSILLPQTIVFLAISAVIATLTLLGLGIVTGTAGMIVLSQLTFAAVGAWIMSFFTMHEVPGGFYLYLVVAAVAAGVVGLLIGLPALRLRGVNLAVVTLGFAAAADMTLGKTQFPGAGQRVPRPEPFMDDRAFLFFTIIVLVVVAVIVFFLQNSRLGSSWRSVAFSERGTAAAGSNVRTAKLSAFAVSAAIAGISGALIAGQVGAPYASSFTTIQSLALYVLSIVAGTHLVEMALFGGILWVLIPELLKRWGIPQDWGFVVFGVLGIQALTTNSNLGQDIRNAIARRRRKTEEAKLVPFTDEQLAELGPVGVSESDKSVLEVEDVSVTFGSIKALQNVNLKVSEGEIVGLIGPNGAGKSTLVDTVSGFLPSHEGTVRLSGENINKLAPNQRATAGLRRTFQQDRVPPTLSVGDYIEFVAQGASTRDEIREALEFFGCPSPRTRIRNVDVGTRRIIEVTAHLLAKPKLLVLDEPAAGLSHEEHIAFGQRLQRVPERFGTAILIIEHDLDLVRTVCQRVTVLDFGELLAEGGVAEVLDNPEVAKAYMGETELL</sequence>
<dbReference type="InterPro" id="IPR027417">
    <property type="entry name" value="P-loop_NTPase"/>
</dbReference>
<keyword evidence="12" id="KW-1185">Reference proteome</keyword>
<feature type="transmembrane region" description="Helical" evidence="9">
    <location>
        <begin position="37"/>
        <end position="57"/>
    </location>
</feature>
<evidence type="ECO:0000256" key="2">
    <source>
        <dbReference type="ARBA" id="ARBA00022448"/>
    </source>
</evidence>
<dbReference type="EMBL" id="PXVD01000008">
    <property type="protein sequence ID" value="MDJ1371010.1"/>
    <property type="molecule type" value="Genomic_DNA"/>
</dbReference>
<dbReference type="Proteomes" id="UP001170379">
    <property type="component" value="Unassembled WGS sequence"/>
</dbReference>
<evidence type="ECO:0000256" key="6">
    <source>
        <dbReference type="ARBA" id="ARBA00022840"/>
    </source>
</evidence>
<organism evidence="11 12">
    <name type="scientific">Gulosibacter molinativorax</name>
    <dbReference type="NCBI Taxonomy" id="256821"/>
    <lineage>
        <taxon>Bacteria</taxon>
        <taxon>Bacillati</taxon>
        <taxon>Actinomycetota</taxon>
        <taxon>Actinomycetes</taxon>
        <taxon>Micrococcales</taxon>
        <taxon>Microbacteriaceae</taxon>
        <taxon>Gulosibacter</taxon>
    </lineage>
</organism>
<evidence type="ECO:0000256" key="1">
    <source>
        <dbReference type="ARBA" id="ARBA00004651"/>
    </source>
</evidence>